<dbReference type="Proteomes" id="UP000664203">
    <property type="component" value="Unassembled WGS sequence"/>
</dbReference>
<keyword evidence="3" id="KW-1185">Reference proteome</keyword>
<accession>A0A8H3EXB3</accession>
<comment type="caution">
    <text evidence="2">The sequence shown here is derived from an EMBL/GenBank/DDBJ whole genome shotgun (WGS) entry which is preliminary data.</text>
</comment>
<dbReference type="AlphaFoldDB" id="A0A8H3EXB3"/>
<dbReference type="EMBL" id="CAJPDR010000081">
    <property type="protein sequence ID" value="CAF9915251.1"/>
    <property type="molecule type" value="Genomic_DNA"/>
</dbReference>
<dbReference type="OrthoDB" id="3001700at2759"/>
<keyword evidence="1" id="KW-0812">Transmembrane</keyword>
<gene>
    <name evidence="2" type="ORF">ALECFALPRED_010052</name>
</gene>
<reference evidence="2" key="1">
    <citation type="submission" date="2021-03" db="EMBL/GenBank/DDBJ databases">
        <authorList>
            <person name="Tagirdzhanova G."/>
        </authorList>
    </citation>
    <scope>NUCLEOTIDE SEQUENCE</scope>
</reference>
<proteinExistence type="predicted"/>
<evidence type="ECO:0000256" key="1">
    <source>
        <dbReference type="SAM" id="Phobius"/>
    </source>
</evidence>
<sequence>MGHELLLIIGFTIFSLVVTMAWVGGYLDKYQHTLQNILLDKTGENRASYGLKTVLTGQKTGDEDLDAVQDGVGSGVGGLVGKGGIGESIGGTLSKGM</sequence>
<organism evidence="2 3">
    <name type="scientific">Alectoria fallacina</name>
    <dbReference type="NCBI Taxonomy" id="1903189"/>
    <lineage>
        <taxon>Eukaryota</taxon>
        <taxon>Fungi</taxon>
        <taxon>Dikarya</taxon>
        <taxon>Ascomycota</taxon>
        <taxon>Pezizomycotina</taxon>
        <taxon>Lecanoromycetes</taxon>
        <taxon>OSLEUM clade</taxon>
        <taxon>Lecanoromycetidae</taxon>
        <taxon>Lecanorales</taxon>
        <taxon>Lecanorineae</taxon>
        <taxon>Parmeliaceae</taxon>
        <taxon>Alectoria</taxon>
    </lineage>
</organism>
<evidence type="ECO:0000313" key="3">
    <source>
        <dbReference type="Proteomes" id="UP000664203"/>
    </source>
</evidence>
<evidence type="ECO:0000313" key="2">
    <source>
        <dbReference type="EMBL" id="CAF9915251.1"/>
    </source>
</evidence>
<protein>
    <submittedName>
        <fullName evidence="2">Uncharacterized protein</fullName>
    </submittedName>
</protein>
<keyword evidence="1" id="KW-1133">Transmembrane helix</keyword>
<feature type="transmembrane region" description="Helical" evidence="1">
    <location>
        <begin position="6"/>
        <end position="27"/>
    </location>
</feature>
<keyword evidence="1" id="KW-0472">Membrane</keyword>
<name>A0A8H3EXB3_9LECA</name>